<evidence type="ECO:0000313" key="3">
    <source>
        <dbReference type="Proteomes" id="UP001157138"/>
    </source>
</evidence>
<proteinExistence type="predicted"/>
<reference evidence="3" key="1">
    <citation type="journal article" date="2019" name="Int. J. Syst. Evol. Microbiol.">
        <title>The Global Catalogue of Microorganisms (GCM) 10K type strain sequencing project: providing services to taxonomists for standard genome sequencing and annotation.</title>
        <authorList>
            <consortium name="The Broad Institute Genomics Platform"/>
            <consortium name="The Broad Institute Genome Sequencing Center for Infectious Disease"/>
            <person name="Wu L."/>
            <person name="Ma J."/>
        </authorList>
    </citation>
    <scope>NUCLEOTIDE SEQUENCE [LARGE SCALE GENOMIC DNA]</scope>
    <source>
        <strain evidence="3">NBRC 108723</strain>
    </source>
</reference>
<dbReference type="EMBL" id="BSPW01000067">
    <property type="protein sequence ID" value="GLT19102.1"/>
    <property type="molecule type" value="Genomic_DNA"/>
</dbReference>
<feature type="region of interest" description="Disordered" evidence="1">
    <location>
        <begin position="182"/>
        <end position="224"/>
    </location>
</feature>
<sequence length="638" mass="69761">MLSNSYPKMLNIGGATLTAPAEIEIISPFTTLIHSEMLYNPLVQGQATSAKAYLQVKLGNYVGVNFNNLDINYGPQHQSQLLMQSLIQAQQSGPSGASPMVKIAHALDVMIKYKTLDLSSINLAQENSQQLIVDGAVLIHGSQQDTGLNSLKSIALNPANNKLLYLDELDVVKELSTSVTRASGLASSQQAAPNRMRNHGPELRTSLRSDDHQSDHHDDFGGNASNLPLFDKDTSREFKQVLPALNSIQSYKLYNPQNHSIQTSSCEASGGNGILLTSLKDNTAHSSSAGSPNPVTIQPVARIDTIGGASGSELPTLPPAPVVIEPSSAACYNDNFEWMKPLYLQSSLLVRWDNGLDTTKDQLWLLDDISLNKLSWLDNVQASEKNVIVSKDEQDILLIPNTDSQTNGALSARLISVSNRTFGTPSIISLPNDGDYATVTTASFAADQHIVFALHNQDKTKHKIIWVKQNEPSTLLSSIENKGIIKYLESSPNGLFTIAVTEKKLYLLNNQTQQVAKTIDFDSARTTHLFVQNDKAIAIGDGQLDYFQFANISGPTLIVATHLLTKELVQDWGKAQQGPVTLYDVLVQTPQYTNLATHHTLTPFENIDLEWNILDGRIRSVNISGNYRGENITITKPL</sequence>
<keyword evidence="3" id="KW-1185">Reference proteome</keyword>
<organism evidence="2 3">
    <name type="scientific">Vibrio zhanjiangensis</name>
    <dbReference type="NCBI Taxonomy" id="1046128"/>
    <lineage>
        <taxon>Bacteria</taxon>
        <taxon>Pseudomonadati</taxon>
        <taxon>Pseudomonadota</taxon>
        <taxon>Gammaproteobacteria</taxon>
        <taxon>Vibrionales</taxon>
        <taxon>Vibrionaceae</taxon>
        <taxon>Vibrio</taxon>
    </lineage>
</organism>
<evidence type="ECO:0000313" key="2">
    <source>
        <dbReference type="EMBL" id="GLT19102.1"/>
    </source>
</evidence>
<evidence type="ECO:0000256" key="1">
    <source>
        <dbReference type="SAM" id="MobiDB-lite"/>
    </source>
</evidence>
<comment type="caution">
    <text evidence="2">The sequence shown here is derived from an EMBL/GenBank/DDBJ whole genome shotgun (WGS) entry which is preliminary data.</text>
</comment>
<protein>
    <submittedName>
        <fullName evidence="2">Uncharacterized protein</fullName>
    </submittedName>
</protein>
<name>A0ABQ6F0S7_9VIBR</name>
<feature type="compositionally biased region" description="Basic and acidic residues" evidence="1">
    <location>
        <begin position="199"/>
        <end position="220"/>
    </location>
</feature>
<dbReference type="Proteomes" id="UP001157138">
    <property type="component" value="Unassembled WGS sequence"/>
</dbReference>
<feature type="compositionally biased region" description="Polar residues" evidence="1">
    <location>
        <begin position="182"/>
        <end position="192"/>
    </location>
</feature>
<accession>A0ABQ6F0S7</accession>
<gene>
    <name evidence="2" type="ORF">GCM10007938_28840</name>
</gene>